<feature type="binding site" evidence="12">
    <location>
        <begin position="100"/>
        <end position="103"/>
    </location>
    <ligand>
        <name>NAD(+)</name>
        <dbReference type="ChEBI" id="CHEBI:57540"/>
    </ligand>
</feature>
<dbReference type="EMBL" id="AODQ01000082">
    <property type="protein sequence ID" value="EMR01911.1"/>
    <property type="molecule type" value="Genomic_DNA"/>
</dbReference>
<dbReference type="PANTHER" id="PTHR20836">
    <property type="entry name" value="DIHYDRODIPICOLINATE REDUCTASE"/>
    <property type="match status" value="1"/>
</dbReference>
<dbReference type="GO" id="GO:0051287">
    <property type="term" value="F:NAD binding"/>
    <property type="evidence" value="ECO:0007669"/>
    <property type="project" value="UniProtKB-UniRule"/>
</dbReference>
<keyword evidence="5 12" id="KW-0560">Oxidoreductase</keyword>
<protein>
    <recommendedName>
        <fullName evidence="9 12">4-hydroxy-tetrahydrodipicolinate reductase</fullName>
        <shortName evidence="12">HTPA reductase</shortName>
        <ecNumber evidence="9 12">1.17.1.8</ecNumber>
    </recommendedName>
</protein>
<dbReference type="SUPFAM" id="SSF55347">
    <property type="entry name" value="Glyceraldehyde-3-phosphate dehydrogenase-like, C-terminal domain"/>
    <property type="match status" value="1"/>
</dbReference>
<dbReference type="GO" id="GO:0050661">
    <property type="term" value="F:NADP binding"/>
    <property type="evidence" value="ECO:0007669"/>
    <property type="project" value="UniProtKB-UniRule"/>
</dbReference>
<feature type="binding site" evidence="12">
    <location>
        <begin position="145"/>
        <end position="146"/>
    </location>
    <ligand>
        <name>(S)-2,3,4,5-tetrahydrodipicolinate</name>
        <dbReference type="ChEBI" id="CHEBI:16845"/>
    </ligand>
</feature>
<evidence type="ECO:0000256" key="11">
    <source>
        <dbReference type="ARBA" id="ARBA00049396"/>
    </source>
</evidence>
<dbReference type="UniPathway" id="UPA00034">
    <property type="reaction ID" value="UER00018"/>
</dbReference>
<keyword evidence="3 12" id="KW-0521">NADP</keyword>
<dbReference type="NCBIfam" id="TIGR00036">
    <property type="entry name" value="dapB"/>
    <property type="match status" value="1"/>
</dbReference>
<evidence type="ECO:0000313" key="16">
    <source>
        <dbReference type="Proteomes" id="UP000011910"/>
    </source>
</evidence>
<comment type="catalytic activity">
    <reaction evidence="10 12">
        <text>(S)-2,3,4,5-tetrahydrodipicolinate + NADP(+) + H2O = (2S,4S)-4-hydroxy-2,3,4,5-tetrahydrodipicolinate + NADPH + H(+)</text>
        <dbReference type="Rhea" id="RHEA:35331"/>
        <dbReference type="ChEBI" id="CHEBI:15377"/>
        <dbReference type="ChEBI" id="CHEBI:15378"/>
        <dbReference type="ChEBI" id="CHEBI:16845"/>
        <dbReference type="ChEBI" id="CHEBI:57783"/>
        <dbReference type="ChEBI" id="CHEBI:58349"/>
        <dbReference type="ChEBI" id="CHEBI:67139"/>
        <dbReference type="EC" id="1.17.1.8"/>
    </reaction>
</comment>
<dbReference type="InterPro" id="IPR023940">
    <property type="entry name" value="DHDPR_bac"/>
</dbReference>
<feature type="active site" description="Proton donor/acceptor" evidence="12">
    <location>
        <position position="135"/>
    </location>
</feature>
<evidence type="ECO:0000259" key="14">
    <source>
        <dbReference type="Pfam" id="PF05173"/>
    </source>
</evidence>
<feature type="binding site" evidence="12">
    <location>
        <position position="136"/>
    </location>
    <ligand>
        <name>(S)-2,3,4,5-tetrahydrodipicolinate</name>
        <dbReference type="ChEBI" id="CHEBI:16845"/>
    </ligand>
</feature>
<organism evidence="15 16">
    <name type="scientific">Cesiribacter andamanensis AMV16</name>
    <dbReference type="NCBI Taxonomy" id="1279009"/>
    <lineage>
        <taxon>Bacteria</taxon>
        <taxon>Pseudomonadati</taxon>
        <taxon>Bacteroidota</taxon>
        <taxon>Cytophagia</taxon>
        <taxon>Cytophagales</taxon>
        <taxon>Cesiribacteraceae</taxon>
        <taxon>Cesiribacter</taxon>
    </lineage>
</organism>
<keyword evidence="7 12" id="KW-0457">Lysine biosynthesis</keyword>
<feature type="active site" description="Proton donor" evidence="12">
    <location>
        <position position="139"/>
    </location>
</feature>
<keyword evidence="16" id="KW-1185">Reference proteome</keyword>
<comment type="subcellular location">
    <subcellularLocation>
        <location evidence="12">Cytoplasm</location>
    </subcellularLocation>
</comment>
<comment type="function">
    <text evidence="12">Catalyzes the conversion of 4-hydroxy-tetrahydrodipicolinate (HTPA) to tetrahydrodipicolinate.</text>
</comment>
<evidence type="ECO:0000256" key="8">
    <source>
        <dbReference type="ARBA" id="ARBA00037922"/>
    </source>
</evidence>
<proteinExistence type="inferred from homology"/>
<dbReference type="Pfam" id="PF01113">
    <property type="entry name" value="DapB_N"/>
    <property type="match status" value="1"/>
</dbReference>
<comment type="pathway">
    <text evidence="8 12">Amino-acid biosynthesis; L-lysine biosynthesis via DAP pathway; (S)-tetrahydrodipicolinate from L-aspartate: step 4/4.</text>
</comment>
<dbReference type="PATRIC" id="fig|1279009.4.peg.2974"/>
<dbReference type="PIRSF" id="PIRSF000161">
    <property type="entry name" value="DHPR"/>
    <property type="match status" value="1"/>
</dbReference>
<dbReference type="PANTHER" id="PTHR20836:SF0">
    <property type="entry name" value="4-HYDROXY-TETRAHYDRODIPICOLINATE REDUCTASE 1, CHLOROPLASTIC-RELATED"/>
    <property type="match status" value="1"/>
</dbReference>
<dbReference type="RefSeq" id="WP_009196321.1">
    <property type="nucleotide sequence ID" value="NZ_AODQ01000082.1"/>
</dbReference>
<comment type="caution">
    <text evidence="12">Was originally thought to be a dihydrodipicolinate reductase (DHDPR), catalyzing the conversion of dihydrodipicolinate to tetrahydrodipicolinate. However, it was shown in E.coli that the substrate of the enzymatic reaction is not dihydrodipicolinate (DHDP) but in fact (2S,4S)-4-hydroxy-2,3,4,5-tetrahydrodipicolinic acid (HTPA), the product released by the DapA-catalyzed reaction.</text>
</comment>
<dbReference type="GO" id="GO:0019877">
    <property type="term" value="P:diaminopimelate biosynthetic process"/>
    <property type="evidence" value="ECO:0007669"/>
    <property type="project" value="UniProtKB-UniRule"/>
</dbReference>
<evidence type="ECO:0000313" key="15">
    <source>
        <dbReference type="EMBL" id="EMR01911.1"/>
    </source>
</evidence>
<evidence type="ECO:0000256" key="5">
    <source>
        <dbReference type="ARBA" id="ARBA00023002"/>
    </source>
</evidence>
<dbReference type="GO" id="GO:0005829">
    <property type="term" value="C:cytosol"/>
    <property type="evidence" value="ECO:0007669"/>
    <property type="project" value="TreeGrafter"/>
</dbReference>
<comment type="caution">
    <text evidence="15">The sequence shown here is derived from an EMBL/GenBank/DDBJ whole genome shotgun (WGS) entry which is preliminary data.</text>
</comment>
<gene>
    <name evidence="12 15" type="primary">dapB</name>
    <name evidence="15" type="ORF">ADICEAN_02934</name>
</gene>
<evidence type="ECO:0000256" key="9">
    <source>
        <dbReference type="ARBA" id="ARBA00038983"/>
    </source>
</evidence>
<comment type="subunit">
    <text evidence="12">Homotetramer.</text>
</comment>
<keyword evidence="2 12" id="KW-0028">Amino-acid biosynthesis</keyword>
<dbReference type="InterPro" id="IPR000846">
    <property type="entry name" value="DapB_N"/>
</dbReference>
<dbReference type="STRING" id="1279009.ADICEAN_02934"/>
<dbReference type="GO" id="GO:0016726">
    <property type="term" value="F:oxidoreductase activity, acting on CH or CH2 groups, NAD or NADP as acceptor"/>
    <property type="evidence" value="ECO:0007669"/>
    <property type="project" value="UniProtKB-UniRule"/>
</dbReference>
<accession>M7N3X2</accession>
<comment type="similarity">
    <text evidence="1 12">Belongs to the DapB family.</text>
</comment>
<evidence type="ECO:0000256" key="6">
    <source>
        <dbReference type="ARBA" id="ARBA00023027"/>
    </source>
</evidence>
<dbReference type="OrthoDB" id="9790352at2"/>
<keyword evidence="4 12" id="KW-0220">Diaminopimelate biosynthesis</keyword>
<evidence type="ECO:0000256" key="2">
    <source>
        <dbReference type="ARBA" id="ARBA00022605"/>
    </source>
</evidence>
<dbReference type="eggNOG" id="COG0289">
    <property type="taxonomic scope" value="Bacteria"/>
</dbReference>
<evidence type="ECO:0000256" key="7">
    <source>
        <dbReference type="ARBA" id="ARBA00023154"/>
    </source>
</evidence>
<dbReference type="InterPro" id="IPR022663">
    <property type="entry name" value="DapB_C"/>
</dbReference>
<evidence type="ECO:0000256" key="10">
    <source>
        <dbReference type="ARBA" id="ARBA00049080"/>
    </source>
</evidence>
<dbReference type="Gene3D" id="3.40.50.720">
    <property type="entry name" value="NAD(P)-binding Rossmann-like Domain"/>
    <property type="match status" value="1"/>
</dbReference>
<sequence>MNIALIGYGKMGQAIEALALAAGHSISHRIGIHNTDELQQISSATTDVAIEFTHPEAAYANVMHCLQQGVPVVCGTTGWLEQKAEVEAWVQAHGGAFFWASNFSIGVNLFFQVNQYLARLMEKVPGYEVQIEEIHHIHKKDAPSGTAITLAEGILQELSRKKGWANELKEDPETLPIISIREAEVPGTHSIRWQSATDLLELKHEAFSRQGFASGALQVAQWLPGRTGVFGMDDFLSL</sequence>
<evidence type="ECO:0000256" key="1">
    <source>
        <dbReference type="ARBA" id="ARBA00006642"/>
    </source>
</evidence>
<keyword evidence="6 12" id="KW-0520">NAD</keyword>
<dbReference type="HAMAP" id="MF_00102">
    <property type="entry name" value="DapB"/>
    <property type="match status" value="1"/>
</dbReference>
<evidence type="ECO:0000256" key="3">
    <source>
        <dbReference type="ARBA" id="ARBA00022857"/>
    </source>
</evidence>
<dbReference type="EC" id="1.17.1.8" evidence="9 12"/>
<dbReference type="Proteomes" id="UP000011910">
    <property type="component" value="Unassembled WGS sequence"/>
</dbReference>
<feature type="domain" description="Dihydrodipicolinate reductase N-terminal" evidence="13">
    <location>
        <begin position="1"/>
        <end position="103"/>
    </location>
</feature>
<dbReference type="GO" id="GO:0009089">
    <property type="term" value="P:lysine biosynthetic process via diaminopimelate"/>
    <property type="evidence" value="ECO:0007669"/>
    <property type="project" value="UniProtKB-UniRule"/>
</dbReference>
<dbReference type="Pfam" id="PF05173">
    <property type="entry name" value="DapB_C"/>
    <property type="match status" value="1"/>
</dbReference>
<feature type="binding site" evidence="12">
    <location>
        <begin position="75"/>
        <end position="77"/>
    </location>
    <ligand>
        <name>NAD(+)</name>
        <dbReference type="ChEBI" id="CHEBI:57540"/>
    </ligand>
</feature>
<dbReference type="AlphaFoldDB" id="M7N3X2"/>
<feature type="domain" description="Dihydrodipicolinate reductase C-terminal" evidence="14">
    <location>
        <begin position="106"/>
        <end position="236"/>
    </location>
</feature>
<comment type="caution">
    <text evidence="12">Lacks conserved residue(s) required for the propagation of feature annotation.</text>
</comment>
<comment type="catalytic activity">
    <reaction evidence="11 12">
        <text>(S)-2,3,4,5-tetrahydrodipicolinate + NAD(+) + H2O = (2S,4S)-4-hydroxy-2,3,4,5-tetrahydrodipicolinate + NADH + H(+)</text>
        <dbReference type="Rhea" id="RHEA:35323"/>
        <dbReference type="ChEBI" id="CHEBI:15377"/>
        <dbReference type="ChEBI" id="CHEBI:15378"/>
        <dbReference type="ChEBI" id="CHEBI:16845"/>
        <dbReference type="ChEBI" id="CHEBI:57540"/>
        <dbReference type="ChEBI" id="CHEBI:57945"/>
        <dbReference type="ChEBI" id="CHEBI:67139"/>
        <dbReference type="EC" id="1.17.1.8"/>
    </reaction>
</comment>
<reference evidence="15 16" key="1">
    <citation type="journal article" date="2013" name="Genome Announc.">
        <title>Draft Genome Sequence of Cesiribacter andamanensis Strain AMV16T, Isolated from a Soil Sample from a Mud Volcano in the Andaman Islands, India.</title>
        <authorList>
            <person name="Shivaji S."/>
            <person name="Ara S."/>
            <person name="Begum Z."/>
            <person name="Srinivas T.N."/>
            <person name="Singh A."/>
            <person name="Kumar Pinnaka A."/>
        </authorList>
    </citation>
    <scope>NUCLEOTIDE SEQUENCE [LARGE SCALE GENOMIC DNA]</scope>
    <source>
        <strain evidence="15 16">AMV16</strain>
    </source>
</reference>
<evidence type="ECO:0000256" key="4">
    <source>
        <dbReference type="ARBA" id="ARBA00022915"/>
    </source>
</evidence>
<keyword evidence="12" id="KW-0963">Cytoplasm</keyword>
<feature type="binding site" evidence="12">
    <location>
        <position position="29"/>
    </location>
    <ligand>
        <name>NADP(+)</name>
        <dbReference type="ChEBI" id="CHEBI:58349"/>
    </ligand>
</feature>
<dbReference type="Gene3D" id="3.30.360.10">
    <property type="entry name" value="Dihydrodipicolinate Reductase, domain 2"/>
    <property type="match status" value="1"/>
</dbReference>
<dbReference type="GO" id="GO:0008839">
    <property type="term" value="F:4-hydroxy-tetrahydrodipicolinate reductase"/>
    <property type="evidence" value="ECO:0007669"/>
    <property type="project" value="UniProtKB-UniRule"/>
</dbReference>
<dbReference type="SUPFAM" id="SSF51735">
    <property type="entry name" value="NAD(P)-binding Rossmann-fold domains"/>
    <property type="match status" value="1"/>
</dbReference>
<dbReference type="CDD" id="cd02274">
    <property type="entry name" value="DHDPR_N"/>
    <property type="match status" value="1"/>
</dbReference>
<dbReference type="InterPro" id="IPR036291">
    <property type="entry name" value="NAD(P)-bd_dom_sf"/>
</dbReference>
<name>M7N3X2_9BACT</name>
<evidence type="ECO:0000259" key="13">
    <source>
        <dbReference type="Pfam" id="PF01113"/>
    </source>
</evidence>
<evidence type="ECO:0000256" key="12">
    <source>
        <dbReference type="HAMAP-Rule" id="MF_00102"/>
    </source>
</evidence>